<reference evidence="3 4" key="1">
    <citation type="submission" date="2019-08" db="EMBL/GenBank/DDBJ databases">
        <title>Amphibian skin-associated Pigmentiphaga: genome sequence and occurrence across geography and hosts.</title>
        <authorList>
            <person name="Bletz M.C."/>
            <person name="Bunk B."/>
            <person name="Sproeer C."/>
            <person name="Biwer P."/>
            <person name="Reiter S."/>
            <person name="Rabemananjara F.C.E."/>
            <person name="Schulz S."/>
            <person name="Overmann J."/>
            <person name="Vences M."/>
        </authorList>
    </citation>
    <scope>NUCLEOTIDE SEQUENCE [LARGE SCALE GENOMIC DNA]</scope>
    <source>
        <strain evidence="3 4">Mada1488</strain>
    </source>
</reference>
<sequence>MNHAFRTPLVALGAVLLIGLAGCERAEQATESVTREVGRIASEEARKALQATGEAVNRGIDNAQDTTRRWLNEADRAAQERAQNQRKDDEAAEASPRFDRDQGSKGQSI</sequence>
<evidence type="ECO:0000313" key="4">
    <source>
        <dbReference type="Proteomes" id="UP000325161"/>
    </source>
</evidence>
<evidence type="ECO:0000256" key="2">
    <source>
        <dbReference type="SAM" id="SignalP"/>
    </source>
</evidence>
<name>A0A5C0AXM2_9BURK</name>
<dbReference type="EMBL" id="CP043046">
    <property type="protein sequence ID" value="QEI06486.1"/>
    <property type="molecule type" value="Genomic_DNA"/>
</dbReference>
<accession>A0A5C0AXM2</accession>
<evidence type="ECO:0000313" key="3">
    <source>
        <dbReference type="EMBL" id="QEI06486.1"/>
    </source>
</evidence>
<dbReference type="AlphaFoldDB" id="A0A5C0AXM2"/>
<feature type="signal peptide" evidence="2">
    <location>
        <begin position="1"/>
        <end position="26"/>
    </location>
</feature>
<feature type="compositionally biased region" description="Basic and acidic residues" evidence="1">
    <location>
        <begin position="66"/>
        <end position="89"/>
    </location>
</feature>
<dbReference type="PROSITE" id="PS51257">
    <property type="entry name" value="PROKAR_LIPOPROTEIN"/>
    <property type="match status" value="1"/>
</dbReference>
<dbReference type="KEGG" id="pacr:FXN63_12080"/>
<proteinExistence type="predicted"/>
<protein>
    <recommendedName>
        <fullName evidence="5">Lipoprotein</fullName>
    </recommendedName>
</protein>
<feature type="chain" id="PRO_5022706252" description="Lipoprotein" evidence="2">
    <location>
        <begin position="27"/>
        <end position="109"/>
    </location>
</feature>
<dbReference type="RefSeq" id="WP_148815140.1">
    <property type="nucleotide sequence ID" value="NZ_CP043046.1"/>
</dbReference>
<dbReference type="Proteomes" id="UP000325161">
    <property type="component" value="Chromosome"/>
</dbReference>
<keyword evidence="2" id="KW-0732">Signal</keyword>
<evidence type="ECO:0008006" key="5">
    <source>
        <dbReference type="Google" id="ProtNLM"/>
    </source>
</evidence>
<gene>
    <name evidence="3" type="ORF">FXN63_12080</name>
</gene>
<organism evidence="3 4">
    <name type="scientific">Pigmentiphaga aceris</name>
    <dbReference type="NCBI Taxonomy" id="1940612"/>
    <lineage>
        <taxon>Bacteria</taxon>
        <taxon>Pseudomonadati</taxon>
        <taxon>Pseudomonadota</taxon>
        <taxon>Betaproteobacteria</taxon>
        <taxon>Burkholderiales</taxon>
        <taxon>Alcaligenaceae</taxon>
        <taxon>Pigmentiphaga</taxon>
    </lineage>
</organism>
<keyword evidence="4" id="KW-1185">Reference proteome</keyword>
<feature type="region of interest" description="Disordered" evidence="1">
    <location>
        <begin position="48"/>
        <end position="109"/>
    </location>
</feature>
<evidence type="ECO:0000256" key="1">
    <source>
        <dbReference type="SAM" id="MobiDB-lite"/>
    </source>
</evidence>